<gene>
    <name evidence="2" type="ORF">NE663_06585</name>
</gene>
<name>A0ABT1SL21_9FIRM</name>
<reference evidence="2 3" key="1">
    <citation type="submission" date="2022-06" db="EMBL/GenBank/DDBJ databases">
        <title>Isolation of gut microbiota from human fecal samples.</title>
        <authorList>
            <person name="Pamer E.G."/>
            <person name="Barat B."/>
            <person name="Waligurski E."/>
            <person name="Medina S."/>
            <person name="Paddock L."/>
            <person name="Mostad J."/>
        </authorList>
    </citation>
    <scope>NUCLEOTIDE SEQUENCE [LARGE SCALE GENOMIC DNA]</scope>
    <source>
        <strain evidence="2 3">DFI.6.1</strain>
    </source>
</reference>
<protein>
    <submittedName>
        <fullName evidence="2">Uncharacterized protein</fullName>
    </submittedName>
</protein>
<dbReference type="EMBL" id="JANGCH010000008">
    <property type="protein sequence ID" value="MCQ5121925.1"/>
    <property type="molecule type" value="Genomic_DNA"/>
</dbReference>
<evidence type="ECO:0000313" key="3">
    <source>
        <dbReference type="Proteomes" id="UP001524435"/>
    </source>
</evidence>
<dbReference type="RefSeq" id="WP_102269240.1">
    <property type="nucleotide sequence ID" value="NZ_CALVCM010000053.1"/>
</dbReference>
<accession>A0ABT1SL21</accession>
<keyword evidence="1" id="KW-1133">Transmembrane helix</keyword>
<evidence type="ECO:0000256" key="1">
    <source>
        <dbReference type="SAM" id="Phobius"/>
    </source>
</evidence>
<dbReference type="Proteomes" id="UP001524435">
    <property type="component" value="Unassembled WGS sequence"/>
</dbReference>
<proteinExistence type="predicted"/>
<keyword evidence="3" id="KW-1185">Reference proteome</keyword>
<comment type="caution">
    <text evidence="2">The sequence shown here is derived from an EMBL/GenBank/DDBJ whole genome shotgun (WGS) entry which is preliminary data.</text>
</comment>
<sequence length="98" mass="11061">MKVVKTPSSVYVLYALAIVFLCIATFEIFGCYSDIRSLIDSNDLIVSENMTFIISYYLEHVSVYFGIAFLLYAAGVISAKLNEVHQVVYQMAEKSKDK</sequence>
<keyword evidence="1" id="KW-0472">Membrane</keyword>
<keyword evidence="1" id="KW-0812">Transmembrane</keyword>
<evidence type="ECO:0000313" key="2">
    <source>
        <dbReference type="EMBL" id="MCQ5121925.1"/>
    </source>
</evidence>
<feature type="transmembrane region" description="Helical" evidence="1">
    <location>
        <begin position="12"/>
        <end position="32"/>
    </location>
</feature>
<organism evidence="2 3">
    <name type="scientific">Massilicoli timonensis</name>
    <dbReference type="NCBI Taxonomy" id="2015901"/>
    <lineage>
        <taxon>Bacteria</taxon>
        <taxon>Bacillati</taxon>
        <taxon>Bacillota</taxon>
        <taxon>Erysipelotrichia</taxon>
        <taxon>Erysipelotrichales</taxon>
        <taxon>Erysipelotrichaceae</taxon>
        <taxon>Massilicoli</taxon>
    </lineage>
</organism>
<feature type="transmembrane region" description="Helical" evidence="1">
    <location>
        <begin position="53"/>
        <end position="74"/>
    </location>
</feature>